<dbReference type="InterPro" id="IPR050490">
    <property type="entry name" value="Bact_solute-bd_prot1"/>
</dbReference>
<comment type="similarity">
    <text evidence="1">Belongs to the bacterial solute-binding protein 1 family.</text>
</comment>
<evidence type="ECO:0000256" key="3">
    <source>
        <dbReference type="ARBA" id="ARBA00022729"/>
    </source>
</evidence>
<name>A0A9D1ABK9_9FIRM</name>
<dbReference type="SUPFAM" id="SSF53850">
    <property type="entry name" value="Periplasmic binding protein-like II"/>
    <property type="match status" value="1"/>
</dbReference>
<proteinExistence type="inferred from homology"/>
<dbReference type="AlphaFoldDB" id="A0A9D1ABK9"/>
<dbReference type="PANTHER" id="PTHR43649:SF34">
    <property type="entry name" value="ABC TRANSPORTER PERIPLASMIC-BINDING PROTEIN YCJN-RELATED"/>
    <property type="match status" value="1"/>
</dbReference>
<evidence type="ECO:0000256" key="4">
    <source>
        <dbReference type="SAM" id="SignalP"/>
    </source>
</evidence>
<evidence type="ECO:0000313" key="6">
    <source>
        <dbReference type="Proteomes" id="UP000886757"/>
    </source>
</evidence>
<dbReference type="Pfam" id="PF13416">
    <property type="entry name" value="SBP_bac_8"/>
    <property type="match status" value="1"/>
</dbReference>
<dbReference type="EMBL" id="DVGK01000073">
    <property type="protein sequence ID" value="HIR13533.1"/>
    <property type="molecule type" value="Genomic_DNA"/>
</dbReference>
<dbReference type="Gene3D" id="3.40.190.10">
    <property type="entry name" value="Periplasmic binding protein-like II"/>
    <property type="match status" value="2"/>
</dbReference>
<dbReference type="Proteomes" id="UP000886757">
    <property type="component" value="Unassembled WGS sequence"/>
</dbReference>
<evidence type="ECO:0000313" key="5">
    <source>
        <dbReference type="EMBL" id="HIR13533.1"/>
    </source>
</evidence>
<keyword evidence="2" id="KW-0813">Transport</keyword>
<accession>A0A9D1ABK9</accession>
<feature type="chain" id="PRO_5038372897" evidence="4">
    <location>
        <begin position="28"/>
        <end position="420"/>
    </location>
</feature>
<evidence type="ECO:0000256" key="1">
    <source>
        <dbReference type="ARBA" id="ARBA00008520"/>
    </source>
</evidence>
<comment type="caution">
    <text evidence="5">The sequence shown here is derived from an EMBL/GenBank/DDBJ whole genome shotgun (WGS) entry which is preliminary data.</text>
</comment>
<feature type="signal peptide" evidence="4">
    <location>
        <begin position="1"/>
        <end position="27"/>
    </location>
</feature>
<organism evidence="5 6">
    <name type="scientific">Candidatus Choladousia intestinavium</name>
    <dbReference type="NCBI Taxonomy" id="2840727"/>
    <lineage>
        <taxon>Bacteria</taxon>
        <taxon>Bacillati</taxon>
        <taxon>Bacillota</taxon>
        <taxon>Clostridia</taxon>
        <taxon>Lachnospirales</taxon>
        <taxon>Lachnospiraceae</taxon>
        <taxon>Lachnospiraceae incertae sedis</taxon>
        <taxon>Candidatus Choladousia</taxon>
    </lineage>
</organism>
<evidence type="ECO:0000256" key="2">
    <source>
        <dbReference type="ARBA" id="ARBA00022448"/>
    </source>
</evidence>
<reference evidence="5" key="1">
    <citation type="submission" date="2020-10" db="EMBL/GenBank/DDBJ databases">
        <authorList>
            <person name="Gilroy R."/>
        </authorList>
    </citation>
    <scope>NUCLEOTIDE SEQUENCE</scope>
    <source>
        <strain evidence="5">ChiSjej4B22-8148</strain>
    </source>
</reference>
<sequence>MKKRVSMVMAAAMAATLAASVATPAMAEGENLTVFNSKMEIQSQFEEKAAEYSESAGVNMEVYYSNDTVAAHMGSRYAADDPYVMSMVDAKDVYSLGPEHAIDLTDQDWTADTTHAVIVNDQVMGFPVCVEARGIIYNADAIEAITGEEFVPSDYATLDAFSELLATLVEGGMESPVGILKEDWSLAGHFLPQVYEEQEDPEAFVQSLYEGTADLINNEKFNALMDTFDVLMANNYAKDSAIAAEREVTSQKLAEGEIAFMFGGNWDWSVINQYDYTENMGIMPVPQNLDDGANTKLVGGGSKYFYIDSAESITDEQRQAAKDFLNWLVYDEEGQSFLANDCALVPAFSNITLEVADPLGASVKEFADAGNLIGNYNYLPDDHYSICGASFQKYLAGQIDREGFASEIESYWSSTTPVEH</sequence>
<protein>
    <submittedName>
        <fullName evidence="5">Carbohydrate ABC transporter substrate-binding protein</fullName>
    </submittedName>
</protein>
<reference evidence="5" key="2">
    <citation type="journal article" date="2021" name="PeerJ">
        <title>Extensive microbial diversity within the chicken gut microbiome revealed by metagenomics and culture.</title>
        <authorList>
            <person name="Gilroy R."/>
            <person name="Ravi A."/>
            <person name="Getino M."/>
            <person name="Pursley I."/>
            <person name="Horton D.L."/>
            <person name="Alikhan N.F."/>
            <person name="Baker D."/>
            <person name="Gharbi K."/>
            <person name="Hall N."/>
            <person name="Watson M."/>
            <person name="Adriaenssens E.M."/>
            <person name="Foster-Nyarko E."/>
            <person name="Jarju S."/>
            <person name="Secka A."/>
            <person name="Antonio M."/>
            <person name="Oren A."/>
            <person name="Chaudhuri R.R."/>
            <person name="La Ragione R."/>
            <person name="Hildebrand F."/>
            <person name="Pallen M.J."/>
        </authorList>
    </citation>
    <scope>NUCLEOTIDE SEQUENCE</scope>
    <source>
        <strain evidence="5">ChiSjej4B22-8148</strain>
    </source>
</reference>
<dbReference type="InterPro" id="IPR006059">
    <property type="entry name" value="SBP"/>
</dbReference>
<keyword evidence="3 4" id="KW-0732">Signal</keyword>
<dbReference type="PANTHER" id="PTHR43649">
    <property type="entry name" value="ARABINOSE-BINDING PROTEIN-RELATED"/>
    <property type="match status" value="1"/>
</dbReference>
<gene>
    <name evidence="5" type="ORF">IAB31_06380</name>
</gene>